<dbReference type="PRINTS" id="PR00059">
    <property type="entry name" value="RIBOSOMALL6"/>
</dbReference>
<dbReference type="EMBL" id="CAKXYY010000005">
    <property type="protein sequence ID" value="CAH2351949.1"/>
    <property type="molecule type" value="Genomic_DNA"/>
</dbReference>
<dbReference type="PROSITE" id="PS00525">
    <property type="entry name" value="RIBOSOMAL_L6_1"/>
    <property type="match status" value="1"/>
</dbReference>
<dbReference type="GO" id="GO:0019843">
    <property type="term" value="F:rRNA binding"/>
    <property type="evidence" value="ECO:0007669"/>
    <property type="project" value="InterPro"/>
</dbReference>
<dbReference type="PANTHER" id="PTHR11655:SF14">
    <property type="entry name" value="LARGE RIBOSOMAL SUBUNIT PROTEIN UL6M"/>
    <property type="match status" value="1"/>
</dbReference>
<dbReference type="GO" id="GO:0005762">
    <property type="term" value="C:mitochondrial large ribosomal subunit"/>
    <property type="evidence" value="ECO:0007669"/>
    <property type="project" value="TreeGrafter"/>
</dbReference>
<dbReference type="GO" id="GO:0006412">
    <property type="term" value="P:translation"/>
    <property type="evidence" value="ECO:0007669"/>
    <property type="project" value="InterPro"/>
</dbReference>
<dbReference type="InterPro" id="IPR000702">
    <property type="entry name" value="Ribosomal_uL6-like"/>
</dbReference>
<organism evidence="6 7">
    <name type="scientific">[Candida] railenensis</name>
    <dbReference type="NCBI Taxonomy" id="45579"/>
    <lineage>
        <taxon>Eukaryota</taxon>
        <taxon>Fungi</taxon>
        <taxon>Dikarya</taxon>
        <taxon>Ascomycota</taxon>
        <taxon>Saccharomycotina</taxon>
        <taxon>Pichiomycetes</taxon>
        <taxon>Debaryomycetaceae</taxon>
        <taxon>Kurtzmaniella</taxon>
    </lineage>
</organism>
<dbReference type="Gene3D" id="3.90.930.12">
    <property type="entry name" value="Ribosomal protein L6, alpha-beta domain"/>
    <property type="match status" value="2"/>
</dbReference>
<accession>A0A9P0QNE2</accession>
<dbReference type="SUPFAM" id="SSF56053">
    <property type="entry name" value="Ribosomal protein L6"/>
    <property type="match status" value="2"/>
</dbReference>
<comment type="similarity">
    <text evidence="1 4">Belongs to the universal ribosomal protein uL6 family.</text>
</comment>
<keyword evidence="2 4" id="KW-0689">Ribosomal protein</keyword>
<evidence type="ECO:0000313" key="7">
    <source>
        <dbReference type="Proteomes" id="UP000837801"/>
    </source>
</evidence>
<dbReference type="InterPro" id="IPR002358">
    <property type="entry name" value="Ribosomal_uL6_CS"/>
</dbReference>
<dbReference type="PANTHER" id="PTHR11655">
    <property type="entry name" value="60S/50S RIBOSOMAL PROTEIN L6/L9"/>
    <property type="match status" value="1"/>
</dbReference>
<keyword evidence="3 4" id="KW-0687">Ribonucleoprotein</keyword>
<feature type="domain" description="Large ribosomal subunit protein uL6 alpha-beta" evidence="5">
    <location>
        <begin position="63"/>
        <end position="124"/>
    </location>
</feature>
<evidence type="ECO:0000256" key="3">
    <source>
        <dbReference type="ARBA" id="ARBA00023274"/>
    </source>
</evidence>
<dbReference type="AlphaFoldDB" id="A0A9P0QNE2"/>
<evidence type="ECO:0000256" key="4">
    <source>
        <dbReference type="RuleBase" id="RU003869"/>
    </source>
</evidence>
<dbReference type="Proteomes" id="UP000837801">
    <property type="component" value="Unassembled WGS sequence"/>
</dbReference>
<gene>
    <name evidence="6" type="ORF">CLIB1423_05S02080</name>
</gene>
<reference evidence="6" key="1">
    <citation type="submission" date="2022-03" db="EMBL/GenBank/DDBJ databases">
        <authorList>
            <person name="Legras J.-L."/>
            <person name="Devillers H."/>
            <person name="Grondin C."/>
        </authorList>
    </citation>
    <scope>NUCLEOTIDE SEQUENCE</scope>
    <source>
        <strain evidence="6">CLIB 1423</strain>
    </source>
</reference>
<dbReference type="OrthoDB" id="540873at2759"/>
<keyword evidence="7" id="KW-1185">Reference proteome</keyword>
<comment type="caution">
    <text evidence="6">The sequence shown here is derived from an EMBL/GenBank/DDBJ whole genome shotgun (WGS) entry which is preliminary data.</text>
</comment>
<dbReference type="GO" id="GO:0003735">
    <property type="term" value="F:structural constituent of ribosome"/>
    <property type="evidence" value="ECO:0007669"/>
    <property type="project" value="InterPro"/>
</dbReference>
<evidence type="ECO:0000256" key="1">
    <source>
        <dbReference type="ARBA" id="ARBA00009356"/>
    </source>
</evidence>
<dbReference type="InterPro" id="IPR020040">
    <property type="entry name" value="Ribosomal_uL6_a/b-dom"/>
</dbReference>
<evidence type="ECO:0000259" key="5">
    <source>
        <dbReference type="Pfam" id="PF00347"/>
    </source>
</evidence>
<evidence type="ECO:0000256" key="2">
    <source>
        <dbReference type="ARBA" id="ARBA00022980"/>
    </source>
</evidence>
<dbReference type="InterPro" id="IPR036789">
    <property type="entry name" value="Ribosomal_uL6-like_a/b-dom_sf"/>
</dbReference>
<sequence length="226" mass="24978">MLRIKPSSSSFLSRCFSTSFVASSNIGKQPIKLGEGIECFTESIPFEFSKRFSKGSQVITLDKQIVVKGPKGVMKTLVPDFVEVANNDGLITVSVPDASERIQRTMWGTTRALLNNNVIGVTEGHLAIVKFVGTGYRASIEDIPGKAGKKQVVLKIGYPYLPTLEIPEELTVSSPNPTRLIIEGVNKQQVKQFAAKIREHKKPEPYKGKGIYVDNETIKLKEKKIK</sequence>
<name>A0A9P0QNE2_9ASCO</name>
<protein>
    <submittedName>
        <fullName evidence="6">54S ribosomal protein L6, mitochondrial</fullName>
    </submittedName>
</protein>
<dbReference type="Pfam" id="PF00347">
    <property type="entry name" value="Ribosomal_L6"/>
    <property type="match status" value="2"/>
</dbReference>
<evidence type="ECO:0000313" key="6">
    <source>
        <dbReference type="EMBL" id="CAH2351949.1"/>
    </source>
</evidence>
<proteinExistence type="inferred from homology"/>
<feature type="domain" description="Large ribosomal subunit protein uL6 alpha-beta" evidence="5">
    <location>
        <begin position="132"/>
        <end position="211"/>
    </location>
</feature>
<dbReference type="InterPro" id="IPR019906">
    <property type="entry name" value="Ribosomal_uL6_bac-type"/>
</dbReference>